<dbReference type="PROSITE" id="PS51257">
    <property type="entry name" value="PROKAR_LIPOPROTEIN"/>
    <property type="match status" value="1"/>
</dbReference>
<name>A0A016SBH2_9BILA</name>
<evidence type="ECO:0000256" key="1">
    <source>
        <dbReference type="SAM" id="MobiDB-lite"/>
    </source>
</evidence>
<sequence length="79" mass="9020">MQRRRVCEVDDLTQLHHSSAACGAPTASAAPSLRRSARSDAFYTAVYYFINTCSYRIFSSSHKLSHKKKDRRGWNRPIS</sequence>
<reference evidence="3" key="1">
    <citation type="journal article" date="2015" name="Nat. Genet.">
        <title>The genome and transcriptome of the zoonotic hookworm Ancylostoma ceylanicum identify infection-specific gene families.</title>
        <authorList>
            <person name="Schwarz E.M."/>
            <person name="Hu Y."/>
            <person name="Antoshechkin I."/>
            <person name="Miller M.M."/>
            <person name="Sternberg P.W."/>
            <person name="Aroian R.V."/>
        </authorList>
    </citation>
    <scope>NUCLEOTIDE SEQUENCE</scope>
    <source>
        <strain evidence="3">HY135</strain>
    </source>
</reference>
<keyword evidence="3" id="KW-1185">Reference proteome</keyword>
<dbReference type="Proteomes" id="UP000024635">
    <property type="component" value="Unassembled WGS sequence"/>
</dbReference>
<evidence type="ECO:0000313" key="3">
    <source>
        <dbReference type="Proteomes" id="UP000024635"/>
    </source>
</evidence>
<feature type="region of interest" description="Disordered" evidence="1">
    <location>
        <begin position="60"/>
        <end position="79"/>
    </location>
</feature>
<dbReference type="EMBL" id="JARK01001594">
    <property type="protein sequence ID" value="EYB87746.1"/>
    <property type="molecule type" value="Genomic_DNA"/>
</dbReference>
<comment type="caution">
    <text evidence="2">The sequence shown here is derived from an EMBL/GenBank/DDBJ whole genome shotgun (WGS) entry which is preliminary data.</text>
</comment>
<accession>A0A016SBH2</accession>
<dbReference type="AlphaFoldDB" id="A0A016SBH2"/>
<proteinExistence type="predicted"/>
<evidence type="ECO:0000313" key="2">
    <source>
        <dbReference type="EMBL" id="EYB87746.1"/>
    </source>
</evidence>
<protein>
    <submittedName>
        <fullName evidence="2">Uncharacterized protein</fullName>
    </submittedName>
</protein>
<gene>
    <name evidence="2" type="primary">Acey_s0258.g459</name>
    <name evidence="2" type="ORF">Y032_0258g459</name>
</gene>
<organism evidence="2 3">
    <name type="scientific">Ancylostoma ceylanicum</name>
    <dbReference type="NCBI Taxonomy" id="53326"/>
    <lineage>
        <taxon>Eukaryota</taxon>
        <taxon>Metazoa</taxon>
        <taxon>Ecdysozoa</taxon>
        <taxon>Nematoda</taxon>
        <taxon>Chromadorea</taxon>
        <taxon>Rhabditida</taxon>
        <taxon>Rhabditina</taxon>
        <taxon>Rhabditomorpha</taxon>
        <taxon>Strongyloidea</taxon>
        <taxon>Ancylostomatidae</taxon>
        <taxon>Ancylostomatinae</taxon>
        <taxon>Ancylostoma</taxon>
    </lineage>
</organism>